<evidence type="ECO:0000259" key="16">
    <source>
        <dbReference type="PROSITE" id="PS50119"/>
    </source>
</evidence>
<name>A0AAU9W405_9CNID</name>
<comment type="caution">
    <text evidence="18">The sequence shown here is derived from an EMBL/GenBank/DDBJ whole genome shotgun (WGS) entry which is preliminary data.</text>
</comment>
<dbReference type="CDD" id="cd02907">
    <property type="entry name" value="Macro_Af1521_BAL-like"/>
    <property type="match status" value="1"/>
</dbReference>
<dbReference type="PROSITE" id="PS50089">
    <property type="entry name" value="ZF_RING_2"/>
    <property type="match status" value="2"/>
</dbReference>
<dbReference type="InterPro" id="IPR014756">
    <property type="entry name" value="Ig_E-set"/>
</dbReference>
<feature type="domain" description="RING-type" evidence="15">
    <location>
        <begin position="28"/>
        <end position="73"/>
    </location>
</feature>
<dbReference type="InterPro" id="IPR013083">
    <property type="entry name" value="Znf_RING/FYVE/PHD"/>
</dbReference>
<feature type="non-terminal residue" evidence="18">
    <location>
        <position position="1"/>
    </location>
</feature>
<comment type="pathway">
    <text evidence="2">Protein modification; protein ubiquitination.</text>
</comment>
<dbReference type="InterPro" id="IPR039399">
    <property type="entry name" value="Deltex_C_sf"/>
</dbReference>
<evidence type="ECO:0000313" key="19">
    <source>
        <dbReference type="Proteomes" id="UP001159428"/>
    </source>
</evidence>
<dbReference type="GO" id="GO:0061630">
    <property type="term" value="F:ubiquitin protein ligase activity"/>
    <property type="evidence" value="ECO:0007669"/>
    <property type="project" value="UniProtKB-EC"/>
</dbReference>
<evidence type="ECO:0000259" key="17">
    <source>
        <dbReference type="PROSITE" id="PS51154"/>
    </source>
</evidence>
<dbReference type="Pfam" id="PF00643">
    <property type="entry name" value="zf-B_box"/>
    <property type="match status" value="1"/>
</dbReference>
<keyword evidence="19" id="KW-1185">Reference proteome</keyword>
<comment type="similarity">
    <text evidence="3">Belongs to the TRIM/RBCC family.</text>
</comment>
<dbReference type="Pfam" id="PF18102">
    <property type="entry name" value="DTC"/>
    <property type="match status" value="1"/>
</dbReference>
<dbReference type="InterPro" id="IPR017868">
    <property type="entry name" value="Filamin/ABP280_repeat-like"/>
</dbReference>
<feature type="compositionally biased region" description="Basic and acidic residues" evidence="14">
    <location>
        <begin position="770"/>
        <end position="780"/>
    </location>
</feature>
<dbReference type="EMBL" id="CALNXJ010000006">
    <property type="protein sequence ID" value="CAH3042645.1"/>
    <property type="molecule type" value="Genomic_DNA"/>
</dbReference>
<evidence type="ECO:0000256" key="7">
    <source>
        <dbReference type="ARBA" id="ARBA00022723"/>
    </source>
</evidence>
<dbReference type="GO" id="GO:0007219">
    <property type="term" value="P:Notch signaling pathway"/>
    <property type="evidence" value="ECO:0007669"/>
    <property type="project" value="InterPro"/>
</dbReference>
<dbReference type="Pfam" id="PF01661">
    <property type="entry name" value="Macro"/>
    <property type="match status" value="1"/>
</dbReference>
<dbReference type="Gene3D" id="2.60.40.10">
    <property type="entry name" value="Immunoglobulins"/>
    <property type="match status" value="1"/>
</dbReference>
<feature type="domain" description="B box-type" evidence="16">
    <location>
        <begin position="166"/>
        <end position="206"/>
    </location>
</feature>
<feature type="coiled-coil region" evidence="13">
    <location>
        <begin position="207"/>
        <end position="241"/>
    </location>
</feature>
<dbReference type="SUPFAM" id="SSF52949">
    <property type="entry name" value="Macro domain-like"/>
    <property type="match status" value="1"/>
</dbReference>
<evidence type="ECO:0000256" key="12">
    <source>
        <dbReference type="PROSITE-ProRule" id="PRU00087"/>
    </source>
</evidence>
<dbReference type="Pfam" id="PF00630">
    <property type="entry name" value="Filamin"/>
    <property type="match status" value="1"/>
</dbReference>
<dbReference type="SMART" id="SM00557">
    <property type="entry name" value="IG_FLMN"/>
    <property type="match status" value="1"/>
</dbReference>
<evidence type="ECO:0000256" key="6">
    <source>
        <dbReference type="ARBA" id="ARBA00022679"/>
    </source>
</evidence>
<proteinExistence type="inferred from homology"/>
<dbReference type="PANTHER" id="PTHR12622">
    <property type="entry name" value="DELTEX-RELATED"/>
    <property type="match status" value="1"/>
</dbReference>
<evidence type="ECO:0000256" key="5">
    <source>
        <dbReference type="ARBA" id="ARBA00012483"/>
    </source>
</evidence>
<dbReference type="Gene3D" id="3.30.40.10">
    <property type="entry name" value="Zinc/RING finger domain, C3HC4 (zinc finger)"/>
    <property type="match status" value="2"/>
</dbReference>
<comment type="similarity">
    <text evidence="4">Belongs to the Deltex family.</text>
</comment>
<dbReference type="SUPFAM" id="SSF81296">
    <property type="entry name" value="E set domains"/>
    <property type="match status" value="1"/>
</dbReference>
<dbReference type="SUPFAM" id="SSF57845">
    <property type="entry name" value="B-box zinc-binding domain"/>
    <property type="match status" value="1"/>
</dbReference>
<evidence type="ECO:0000256" key="10">
    <source>
        <dbReference type="ARBA" id="ARBA00022833"/>
    </source>
</evidence>
<evidence type="ECO:0000313" key="18">
    <source>
        <dbReference type="EMBL" id="CAH3042645.1"/>
    </source>
</evidence>
<reference evidence="18 19" key="1">
    <citation type="submission" date="2022-05" db="EMBL/GenBank/DDBJ databases">
        <authorList>
            <consortium name="Genoscope - CEA"/>
            <person name="William W."/>
        </authorList>
    </citation>
    <scope>NUCLEOTIDE SEQUENCE [LARGE SCALE GENOMIC DNA]</scope>
</reference>
<evidence type="ECO:0000256" key="3">
    <source>
        <dbReference type="ARBA" id="ARBA00008518"/>
    </source>
</evidence>
<dbReference type="InterPro" id="IPR013783">
    <property type="entry name" value="Ig-like_fold"/>
</dbReference>
<dbReference type="InterPro" id="IPR039398">
    <property type="entry name" value="Deltex_fam"/>
</dbReference>
<keyword evidence="13" id="KW-0175">Coiled coil</keyword>
<dbReference type="InterPro" id="IPR001298">
    <property type="entry name" value="Filamin/ABP280_rpt"/>
</dbReference>
<feature type="repeat" description="Filamin" evidence="12">
    <location>
        <begin position="368"/>
        <end position="470"/>
    </location>
</feature>
<feature type="region of interest" description="Disordered" evidence="14">
    <location>
        <begin position="765"/>
        <end position="787"/>
    </location>
</feature>
<evidence type="ECO:0000256" key="4">
    <source>
        <dbReference type="ARBA" id="ARBA00009413"/>
    </source>
</evidence>
<keyword evidence="6" id="KW-0808">Transferase</keyword>
<dbReference type="InterPro" id="IPR001841">
    <property type="entry name" value="Znf_RING"/>
</dbReference>
<evidence type="ECO:0000256" key="13">
    <source>
        <dbReference type="SAM" id="Coils"/>
    </source>
</evidence>
<dbReference type="Gene3D" id="3.40.220.10">
    <property type="entry name" value="Leucine Aminopeptidase, subunit E, domain 1"/>
    <property type="match status" value="1"/>
</dbReference>
<gene>
    <name evidence="18" type="ORF">PMEA_00028929</name>
</gene>
<dbReference type="PROSITE" id="PS00518">
    <property type="entry name" value="ZF_RING_1"/>
    <property type="match status" value="2"/>
</dbReference>
<evidence type="ECO:0000256" key="8">
    <source>
        <dbReference type="ARBA" id="ARBA00022737"/>
    </source>
</evidence>
<comment type="catalytic activity">
    <reaction evidence="1">
        <text>S-ubiquitinyl-[E2 ubiquitin-conjugating enzyme]-L-cysteine + [acceptor protein]-L-lysine = [E2 ubiquitin-conjugating enzyme]-L-cysteine + N(6)-ubiquitinyl-[acceptor protein]-L-lysine.</text>
        <dbReference type="EC" id="2.3.2.27"/>
    </reaction>
</comment>
<feature type="domain" description="RING-type" evidence="15">
    <location>
        <begin position="859"/>
        <end position="897"/>
    </location>
</feature>
<dbReference type="Pfam" id="PF13923">
    <property type="entry name" value="zf-C3HC4_2"/>
    <property type="match status" value="1"/>
</dbReference>
<dbReference type="InterPro" id="IPR017907">
    <property type="entry name" value="Znf_RING_CS"/>
</dbReference>
<dbReference type="CDD" id="cd19757">
    <property type="entry name" value="Bbox1"/>
    <property type="match status" value="1"/>
</dbReference>
<keyword evidence="9 11" id="KW-0863">Zinc-finger</keyword>
<feature type="domain" description="B box-type" evidence="16">
    <location>
        <begin position="106"/>
        <end position="153"/>
    </location>
</feature>
<dbReference type="Pfam" id="PF13639">
    <property type="entry name" value="zf-RING_2"/>
    <property type="match status" value="1"/>
</dbReference>
<evidence type="ECO:0000256" key="2">
    <source>
        <dbReference type="ARBA" id="ARBA00004906"/>
    </source>
</evidence>
<dbReference type="EC" id="2.3.2.27" evidence="5"/>
<dbReference type="InterPro" id="IPR002589">
    <property type="entry name" value="Macro_dom"/>
</dbReference>
<dbReference type="SUPFAM" id="SSF57850">
    <property type="entry name" value="RING/U-box"/>
    <property type="match status" value="2"/>
</dbReference>
<evidence type="ECO:0000256" key="1">
    <source>
        <dbReference type="ARBA" id="ARBA00000900"/>
    </source>
</evidence>
<evidence type="ECO:0000256" key="11">
    <source>
        <dbReference type="PROSITE-ProRule" id="PRU00024"/>
    </source>
</evidence>
<dbReference type="GO" id="GO:0016567">
    <property type="term" value="P:protein ubiquitination"/>
    <property type="evidence" value="ECO:0007669"/>
    <property type="project" value="InterPro"/>
</dbReference>
<keyword evidence="8" id="KW-0677">Repeat</keyword>
<dbReference type="AlphaFoldDB" id="A0AAU9W405"/>
<dbReference type="Gene3D" id="3.30.390.130">
    <property type="match status" value="1"/>
</dbReference>
<dbReference type="GO" id="GO:0008270">
    <property type="term" value="F:zinc ion binding"/>
    <property type="evidence" value="ECO:0007669"/>
    <property type="project" value="UniProtKB-KW"/>
</dbReference>
<dbReference type="PROSITE" id="PS50194">
    <property type="entry name" value="FILAMIN_REPEAT"/>
    <property type="match status" value="1"/>
</dbReference>
<evidence type="ECO:0000259" key="15">
    <source>
        <dbReference type="PROSITE" id="PS50089"/>
    </source>
</evidence>
<dbReference type="SMART" id="SM00506">
    <property type="entry name" value="A1pp"/>
    <property type="match status" value="1"/>
</dbReference>
<sequence>VYVFYFASKEVMAQAKSFFEDVKKEIECPLCQEQFGANKQPKILKCLHTFCKSCLDGWLRQHRTGALSCPSCRTVTECPNNDIDSLPSNLFYKQMVEIVEAYTGQEESSCCGKCDEQKSLRFYCSNCNCLLCEECAALHKKWKDFRGHQLKEIGQLQSSDVEDYSRRTNVCTEHDDEFRFFCDACQICICRDCAILDHDDHKKISLEKGLENKTTEIENKIREVQVNGSQLRNKKESLEKRRIKVMNSFERATNSVRMVAEQWITFIRKHEADITEKLMKQKDAFEAEFSNQMSSLDGRVVEIESSIHFGEEILSRRNLPEILNVEEMLENRLQELSVPFESTLVFPEVAYSSNDFSCLKDGPGRLIRTVTEPTVSVAEGRGLNEAIEGEESTFTVITKDIRGRIVYSEIDQVNVDIISISTKAILTASLTDLKNGQYLVKYRSETADDFKISVTVRGEAIEDSPFRLRVRKRETQTFCQVSSFFSENFHVIQNRGAIRKQFGHKNEERKELHVEQKKHKIRGKLLGDLRNDGERAIDANPSEFARCCSSKHTCFLRGFIGRVKVSVSRGDLTTEKVDAIVNASNETLRHDSGLAKAILDKGGKLISQESNKIIKKRRSLKEGQAVSTKSGDLPCKLVVHAVGPEYRRIGLTQSKEVLRRACLNSLRIAQEEKLTSIALPAIGSGTNGMPKDACAEVMFDVVDEFIRQGDPKKKTITDVRFVNMDDASFQAFRKELISRYGHTGDDGRGSFHWSATGAEVTDSYMLPPKRNLDRNKDKSSEANGALAKSRDVSGSRYFETNFYHPLDVTASGCPLLPKFSYSGAVKKSTDFNSEEKKMGLTLPPEENKAQTDDKEDDPCPICLDTLTKPRKLKCRHTFCSKCLKEALDTYNKCPVCQEPQGVLQGNQPPGMMRFRTDRYSVPGYEGHGTIVIDYHFRSGIQGKEHPHPGQRFGGTTRQAYLPDTREGREVLQLLRRAFDARLVFTIGTSNTTGLPNQITWNDIHHKTSLSGGTFAFGYPDPDYLRRVKEELAAKGIR</sequence>
<dbReference type="PROSITE" id="PS51154">
    <property type="entry name" value="MACRO"/>
    <property type="match status" value="1"/>
</dbReference>
<dbReference type="InterPro" id="IPR039396">
    <property type="entry name" value="Deltex_C"/>
</dbReference>
<dbReference type="SMART" id="SM00336">
    <property type="entry name" value="BBOX"/>
    <property type="match status" value="2"/>
</dbReference>
<evidence type="ECO:0000256" key="9">
    <source>
        <dbReference type="ARBA" id="ARBA00022771"/>
    </source>
</evidence>
<evidence type="ECO:0000256" key="14">
    <source>
        <dbReference type="SAM" id="MobiDB-lite"/>
    </source>
</evidence>
<protein>
    <recommendedName>
        <fullName evidence="5">RING-type E3 ubiquitin transferase</fullName>
        <ecNumber evidence="5">2.3.2.27</ecNumber>
    </recommendedName>
</protein>
<accession>A0AAU9W405</accession>
<feature type="domain" description="Macro" evidence="17">
    <location>
        <begin position="552"/>
        <end position="740"/>
    </location>
</feature>
<organism evidence="18 19">
    <name type="scientific">Pocillopora meandrina</name>
    <dbReference type="NCBI Taxonomy" id="46732"/>
    <lineage>
        <taxon>Eukaryota</taxon>
        <taxon>Metazoa</taxon>
        <taxon>Cnidaria</taxon>
        <taxon>Anthozoa</taxon>
        <taxon>Hexacorallia</taxon>
        <taxon>Scleractinia</taxon>
        <taxon>Astrocoeniina</taxon>
        <taxon>Pocilloporidae</taxon>
        <taxon>Pocillopora</taxon>
    </lineage>
</organism>
<keyword evidence="7" id="KW-0479">Metal-binding</keyword>
<dbReference type="InterPro" id="IPR043472">
    <property type="entry name" value="Macro_dom-like"/>
</dbReference>
<dbReference type="Proteomes" id="UP001159428">
    <property type="component" value="Unassembled WGS sequence"/>
</dbReference>
<dbReference type="SMART" id="SM00184">
    <property type="entry name" value="RING"/>
    <property type="match status" value="3"/>
</dbReference>
<dbReference type="Gene3D" id="3.30.160.60">
    <property type="entry name" value="Classic Zinc Finger"/>
    <property type="match status" value="1"/>
</dbReference>
<dbReference type="CDD" id="cd09633">
    <property type="entry name" value="Deltex_C"/>
    <property type="match status" value="1"/>
</dbReference>
<keyword evidence="10" id="KW-0862">Zinc</keyword>
<dbReference type="PROSITE" id="PS50119">
    <property type="entry name" value="ZF_BBOX"/>
    <property type="match status" value="2"/>
</dbReference>
<feature type="region of interest" description="Disordered" evidence="14">
    <location>
        <begin position="835"/>
        <end position="856"/>
    </location>
</feature>
<dbReference type="InterPro" id="IPR000315">
    <property type="entry name" value="Znf_B-box"/>
</dbReference>